<feature type="signal peptide" evidence="18">
    <location>
        <begin position="1"/>
        <end position="22"/>
    </location>
</feature>
<keyword evidence="10" id="KW-0862">Zinc</keyword>
<comment type="subunit">
    <text evidence="14">Interacts with all three hedgehog family members, SHH, IHH and DHH.</text>
</comment>
<evidence type="ECO:0000256" key="17">
    <source>
        <dbReference type="SAM" id="MobiDB-lite"/>
    </source>
</evidence>
<accession>A0AAD7WPI8</accession>
<evidence type="ECO:0000256" key="14">
    <source>
        <dbReference type="ARBA" id="ARBA00064170"/>
    </source>
</evidence>
<feature type="domain" description="EGF-like" evidence="19">
    <location>
        <begin position="629"/>
        <end position="661"/>
    </location>
</feature>
<evidence type="ECO:0000256" key="18">
    <source>
        <dbReference type="SAM" id="SignalP"/>
    </source>
</evidence>
<evidence type="ECO:0000256" key="2">
    <source>
        <dbReference type="ARBA" id="ARBA00004613"/>
    </source>
</evidence>
<comment type="caution">
    <text evidence="20">The sequence shown here is derived from an EMBL/GenBank/DDBJ whole genome shotgun (WGS) entry which is preliminary data.</text>
</comment>
<dbReference type="PANTHER" id="PTHR19328">
    <property type="entry name" value="HEDGEHOG-INTERACTING PROTEIN"/>
    <property type="match status" value="1"/>
</dbReference>
<evidence type="ECO:0000256" key="7">
    <source>
        <dbReference type="ARBA" id="ARBA00022723"/>
    </source>
</evidence>
<feature type="disulfide bond" evidence="16">
    <location>
        <begin position="651"/>
        <end position="660"/>
    </location>
</feature>
<keyword evidence="11" id="KW-0472">Membrane</keyword>
<sequence>MKHLKFVLVMAIAVNVWECSDAKFGEKGEISPRRRRCYDGSLPKRLKKRDRKLSLDSSVEVCHRLYPRVSCCPTKRAAYQILHRRDARIFSTNNTECAKLLEEIKCARCSPHAQVLFHSPDNDKGPHREPDLPRLCHDYCRSFYYTCRGHIPELFQADVDEFCQYYGRRDSGLCFPDFHRKPTRGPASNYLDIDDYEKIEDINRKHKHNCYCTQEVVSGLRQPVGVVNCGDGSQRLFILEKEGFVKILTHSMELIKEPFLDIHKLVQSGIKGGDERGLLSLAFHPNYKKNGKLYVSYTTNQERWAIGPHDHILRVVEYTVSRKNPNQADVRTQRVLMEVAELHRKHLGGQLLFGPDGLLHIFLGDGMITLDDMEEMDGLSDFTGAMLRVDVDTDCCNAPYSIPLNNPYFNSTNQPPELYAHGLHDPGRCAVDKHYMDANRSVLILCTDSVSRNSTAGRVLQILKGRDYEHEPSIFEVKSTSTAVPVGGFIYRGCQSRRLYGSYVFGDRNGNLRILQPPGAGGAWQEKALCLGSSAACGSSLSGHILGFGEDELGEVYILATSKSMVQSHSGKLYRLVDPKRPLVPKECQRPVEAPELLVTACSRQCKNGHCTPTGRCCCSPGWDGPFCRVAKCEPPCRHGGVCIEPNKCYCKSGYSGEHCEKGESGVVVQPRDGILDQIIDMTSYLLDLTSYIISVLLTDRLLGNPSVPPSLSSQVSCPATFHSLAPGTNPLKCPPDPSLSITRSQLLNPLLTLQLGGRQQDPPYSSSQPLGCKNGRLLVFLEKRARSGCQVMIFALRGVDYDAWLSGSRCRLFCSPGLSLCAVGGPSPRRADASRMSVCAAAGSTPSARFPLSLSRGGNARASRCQVISRVPANRGAAFRSRATSTSRHARLGLRLTTPRLPLIAYRPPRSDRTEMFLDGPRGTASGSSVCIRNGSAPGSRPVLRNSPPTHARQRTFCGGSRRETLSVKPPIWIMKVRIGLLTRSRRGMWIQPLGSTISSCCREDGGRSEVVRTMCISHGRRSRGNIDRASNASVAA</sequence>
<keyword evidence="12 16" id="KW-1015">Disulfide bond</keyword>
<dbReference type="Gene3D" id="2.10.25.10">
    <property type="entry name" value="Laminin"/>
    <property type="match status" value="2"/>
</dbReference>
<comment type="similarity">
    <text evidence="3">Belongs to the HHIP family.</text>
</comment>
<dbReference type="Gene3D" id="2.120.10.30">
    <property type="entry name" value="TolB, C-terminal domain"/>
    <property type="match status" value="1"/>
</dbReference>
<evidence type="ECO:0000256" key="12">
    <source>
        <dbReference type="ARBA" id="ARBA00023157"/>
    </source>
</evidence>
<protein>
    <recommendedName>
        <fullName evidence="15">Hedgehog-interacting protein</fullName>
    </recommendedName>
</protein>
<comment type="subcellular location">
    <subcellularLocation>
        <location evidence="1">Cell membrane</location>
        <topology evidence="1">Peripheral membrane protein</topology>
    </subcellularLocation>
    <subcellularLocation>
        <location evidence="2">Secreted</location>
    </subcellularLocation>
</comment>
<dbReference type="InterPro" id="IPR000742">
    <property type="entry name" value="EGF"/>
</dbReference>
<name>A0AAD7WPI8_9TELE</name>
<keyword evidence="21" id="KW-1185">Reference proteome</keyword>
<evidence type="ECO:0000259" key="19">
    <source>
        <dbReference type="PROSITE" id="PS50026"/>
    </source>
</evidence>
<dbReference type="Pfam" id="PF07974">
    <property type="entry name" value="EGF_2"/>
    <property type="match status" value="1"/>
</dbReference>
<feature type="disulfide bond" evidence="16">
    <location>
        <begin position="633"/>
        <end position="643"/>
    </location>
</feature>
<feature type="region of interest" description="Disordered" evidence="17">
    <location>
        <begin position="923"/>
        <end position="956"/>
    </location>
</feature>
<evidence type="ECO:0000256" key="11">
    <source>
        <dbReference type="ARBA" id="ARBA00023136"/>
    </source>
</evidence>
<evidence type="ECO:0000256" key="16">
    <source>
        <dbReference type="PROSITE-ProRule" id="PRU00076"/>
    </source>
</evidence>
<dbReference type="GO" id="GO:0009968">
    <property type="term" value="P:negative regulation of signal transduction"/>
    <property type="evidence" value="ECO:0007669"/>
    <property type="project" value="UniProtKB-ARBA"/>
</dbReference>
<evidence type="ECO:0000256" key="3">
    <source>
        <dbReference type="ARBA" id="ARBA00010658"/>
    </source>
</evidence>
<feature type="chain" id="PRO_5042006715" description="Hedgehog-interacting protein" evidence="18">
    <location>
        <begin position="23"/>
        <end position="1038"/>
    </location>
</feature>
<evidence type="ECO:0000313" key="21">
    <source>
        <dbReference type="Proteomes" id="UP001221898"/>
    </source>
</evidence>
<dbReference type="GO" id="GO:0005886">
    <property type="term" value="C:plasma membrane"/>
    <property type="evidence" value="ECO:0007669"/>
    <property type="project" value="UniProtKB-SubCell"/>
</dbReference>
<dbReference type="GO" id="GO:0005576">
    <property type="term" value="C:extracellular region"/>
    <property type="evidence" value="ECO:0007669"/>
    <property type="project" value="UniProtKB-SubCell"/>
</dbReference>
<dbReference type="PANTHER" id="PTHR19328:SF27">
    <property type="entry name" value="HEDGEHOG-INTERACTING PROTEIN"/>
    <property type="match status" value="1"/>
</dbReference>
<proteinExistence type="inferred from homology"/>
<evidence type="ECO:0000256" key="10">
    <source>
        <dbReference type="ARBA" id="ARBA00022833"/>
    </source>
</evidence>
<evidence type="ECO:0000256" key="8">
    <source>
        <dbReference type="ARBA" id="ARBA00022729"/>
    </source>
</evidence>
<keyword evidence="13" id="KW-0325">Glycoprotein</keyword>
<evidence type="ECO:0000256" key="15">
    <source>
        <dbReference type="ARBA" id="ARBA00069123"/>
    </source>
</evidence>
<evidence type="ECO:0000313" key="20">
    <source>
        <dbReference type="EMBL" id="KAJ8403619.1"/>
    </source>
</evidence>
<keyword evidence="4" id="KW-1003">Cell membrane</keyword>
<evidence type="ECO:0000256" key="1">
    <source>
        <dbReference type="ARBA" id="ARBA00004202"/>
    </source>
</evidence>
<dbReference type="AlphaFoldDB" id="A0AAD7WPI8"/>
<keyword evidence="7" id="KW-0479">Metal-binding</keyword>
<gene>
    <name evidence="20" type="ORF">AAFF_G00349450</name>
</gene>
<dbReference type="InterPro" id="IPR011042">
    <property type="entry name" value="6-blade_b-propeller_TolB-like"/>
</dbReference>
<dbReference type="GO" id="GO:0046872">
    <property type="term" value="F:metal ion binding"/>
    <property type="evidence" value="ECO:0007669"/>
    <property type="project" value="UniProtKB-KW"/>
</dbReference>
<keyword evidence="8 18" id="KW-0732">Signal</keyword>
<evidence type="ECO:0000256" key="4">
    <source>
        <dbReference type="ARBA" id="ARBA00022475"/>
    </source>
</evidence>
<dbReference type="FunFam" id="2.120.10.30:FF:000026">
    <property type="entry name" value="hedgehog-interacting protein-like isoform X1"/>
    <property type="match status" value="1"/>
</dbReference>
<dbReference type="SMART" id="SM00181">
    <property type="entry name" value="EGF"/>
    <property type="match status" value="2"/>
</dbReference>
<dbReference type="InterPro" id="IPR013111">
    <property type="entry name" value="EGF_extracell"/>
</dbReference>
<dbReference type="PROSITE" id="PS50026">
    <property type="entry name" value="EGF_3"/>
    <property type="match status" value="1"/>
</dbReference>
<dbReference type="CDD" id="cd00054">
    <property type="entry name" value="EGF_CA"/>
    <property type="match status" value="1"/>
</dbReference>
<evidence type="ECO:0000256" key="13">
    <source>
        <dbReference type="ARBA" id="ARBA00023180"/>
    </source>
</evidence>
<dbReference type="Proteomes" id="UP001221898">
    <property type="component" value="Unassembled WGS sequence"/>
</dbReference>
<evidence type="ECO:0000256" key="5">
    <source>
        <dbReference type="ARBA" id="ARBA00022525"/>
    </source>
</evidence>
<dbReference type="EMBL" id="JAINUG010000057">
    <property type="protein sequence ID" value="KAJ8403619.1"/>
    <property type="molecule type" value="Genomic_DNA"/>
</dbReference>
<dbReference type="SUPFAM" id="SSF57196">
    <property type="entry name" value="EGF/Laminin"/>
    <property type="match status" value="1"/>
</dbReference>
<dbReference type="Pfam" id="PF07995">
    <property type="entry name" value="GSDH"/>
    <property type="match status" value="1"/>
</dbReference>
<dbReference type="InterPro" id="IPR011041">
    <property type="entry name" value="Quinoprot_gluc/sorb_DH_b-prop"/>
</dbReference>
<comment type="caution">
    <text evidence="16">Lacks conserved residue(s) required for the propagation of feature annotation.</text>
</comment>
<dbReference type="PROSITE" id="PS00022">
    <property type="entry name" value="EGF_1"/>
    <property type="match status" value="1"/>
</dbReference>
<keyword evidence="5" id="KW-0964">Secreted</keyword>
<keyword evidence="9" id="KW-0677">Repeat</keyword>
<dbReference type="PROSITE" id="PS01186">
    <property type="entry name" value="EGF_2"/>
    <property type="match status" value="1"/>
</dbReference>
<dbReference type="InterPro" id="IPR012938">
    <property type="entry name" value="Glc/Sorbosone_DH"/>
</dbReference>
<dbReference type="SUPFAM" id="SSF50952">
    <property type="entry name" value="Soluble quinoprotein glucose dehydrogenase"/>
    <property type="match status" value="1"/>
</dbReference>
<organism evidence="20 21">
    <name type="scientific">Aldrovandia affinis</name>
    <dbReference type="NCBI Taxonomy" id="143900"/>
    <lineage>
        <taxon>Eukaryota</taxon>
        <taxon>Metazoa</taxon>
        <taxon>Chordata</taxon>
        <taxon>Craniata</taxon>
        <taxon>Vertebrata</taxon>
        <taxon>Euteleostomi</taxon>
        <taxon>Actinopterygii</taxon>
        <taxon>Neopterygii</taxon>
        <taxon>Teleostei</taxon>
        <taxon>Notacanthiformes</taxon>
        <taxon>Halosauridae</taxon>
        <taxon>Aldrovandia</taxon>
    </lineage>
</organism>
<keyword evidence="6 16" id="KW-0245">EGF-like domain</keyword>
<reference evidence="20" key="1">
    <citation type="journal article" date="2023" name="Science">
        <title>Genome structures resolve the early diversification of teleost fishes.</title>
        <authorList>
            <person name="Parey E."/>
            <person name="Louis A."/>
            <person name="Montfort J."/>
            <person name="Bouchez O."/>
            <person name="Roques C."/>
            <person name="Iampietro C."/>
            <person name="Lluch J."/>
            <person name="Castinel A."/>
            <person name="Donnadieu C."/>
            <person name="Desvignes T."/>
            <person name="Floi Bucao C."/>
            <person name="Jouanno E."/>
            <person name="Wen M."/>
            <person name="Mejri S."/>
            <person name="Dirks R."/>
            <person name="Jansen H."/>
            <person name="Henkel C."/>
            <person name="Chen W.J."/>
            <person name="Zahm M."/>
            <person name="Cabau C."/>
            <person name="Klopp C."/>
            <person name="Thompson A.W."/>
            <person name="Robinson-Rechavi M."/>
            <person name="Braasch I."/>
            <person name="Lecointre G."/>
            <person name="Bobe J."/>
            <person name="Postlethwait J.H."/>
            <person name="Berthelot C."/>
            <person name="Roest Crollius H."/>
            <person name="Guiguen Y."/>
        </authorList>
    </citation>
    <scope>NUCLEOTIDE SEQUENCE</scope>
    <source>
        <strain evidence="20">NC1722</strain>
    </source>
</reference>
<evidence type="ECO:0000256" key="6">
    <source>
        <dbReference type="ARBA" id="ARBA00022536"/>
    </source>
</evidence>
<evidence type="ECO:0000256" key="9">
    <source>
        <dbReference type="ARBA" id="ARBA00022737"/>
    </source>
</evidence>
<dbReference type="FunFam" id="2.10.25.10:FF:000020">
    <property type="entry name" value="Latent-transforming growth factor beta-binding protein 1"/>
    <property type="match status" value="1"/>
</dbReference>